<dbReference type="Proteomes" id="UP000314294">
    <property type="component" value="Unassembled WGS sequence"/>
</dbReference>
<comment type="caution">
    <text evidence="2">The sequence shown here is derived from an EMBL/GenBank/DDBJ whole genome shotgun (WGS) entry which is preliminary data.</text>
</comment>
<sequence>MNTAIVDSITGQQLGSQSPGKVPCYGLRAEPWQAGNHNHTNIVAIVKQRQWDRGEKAALPNRVPGLLTDPKECKGLEAQADEDLGQHREQQRP</sequence>
<evidence type="ECO:0000313" key="2">
    <source>
        <dbReference type="EMBL" id="TNN84081.1"/>
    </source>
</evidence>
<feature type="region of interest" description="Disordered" evidence="1">
    <location>
        <begin position="61"/>
        <end position="93"/>
    </location>
</feature>
<protein>
    <submittedName>
        <fullName evidence="2">Uncharacterized protein</fullName>
    </submittedName>
</protein>
<name>A0A4Z2J2A2_9TELE</name>
<keyword evidence="3" id="KW-1185">Reference proteome</keyword>
<dbReference type="AlphaFoldDB" id="A0A4Z2J2A2"/>
<feature type="compositionally biased region" description="Basic and acidic residues" evidence="1">
    <location>
        <begin position="84"/>
        <end position="93"/>
    </location>
</feature>
<accession>A0A4Z2J2A2</accession>
<evidence type="ECO:0000313" key="3">
    <source>
        <dbReference type="Proteomes" id="UP000314294"/>
    </source>
</evidence>
<proteinExistence type="predicted"/>
<evidence type="ECO:0000256" key="1">
    <source>
        <dbReference type="SAM" id="MobiDB-lite"/>
    </source>
</evidence>
<organism evidence="2 3">
    <name type="scientific">Liparis tanakae</name>
    <name type="common">Tanaka's snailfish</name>
    <dbReference type="NCBI Taxonomy" id="230148"/>
    <lineage>
        <taxon>Eukaryota</taxon>
        <taxon>Metazoa</taxon>
        <taxon>Chordata</taxon>
        <taxon>Craniata</taxon>
        <taxon>Vertebrata</taxon>
        <taxon>Euteleostomi</taxon>
        <taxon>Actinopterygii</taxon>
        <taxon>Neopterygii</taxon>
        <taxon>Teleostei</taxon>
        <taxon>Neoteleostei</taxon>
        <taxon>Acanthomorphata</taxon>
        <taxon>Eupercaria</taxon>
        <taxon>Perciformes</taxon>
        <taxon>Cottioidei</taxon>
        <taxon>Cottales</taxon>
        <taxon>Liparidae</taxon>
        <taxon>Liparis</taxon>
    </lineage>
</organism>
<dbReference type="EMBL" id="SRLO01000029">
    <property type="protein sequence ID" value="TNN84081.1"/>
    <property type="molecule type" value="Genomic_DNA"/>
</dbReference>
<gene>
    <name evidence="2" type="ORF">EYF80_005687</name>
</gene>
<reference evidence="2 3" key="1">
    <citation type="submission" date="2019-03" db="EMBL/GenBank/DDBJ databases">
        <title>First draft genome of Liparis tanakae, snailfish: a comprehensive survey of snailfish specific genes.</title>
        <authorList>
            <person name="Kim W."/>
            <person name="Song I."/>
            <person name="Jeong J.-H."/>
            <person name="Kim D."/>
            <person name="Kim S."/>
            <person name="Ryu S."/>
            <person name="Song J.Y."/>
            <person name="Lee S.K."/>
        </authorList>
    </citation>
    <scope>NUCLEOTIDE SEQUENCE [LARGE SCALE GENOMIC DNA]</scope>
    <source>
        <tissue evidence="2">Muscle</tissue>
    </source>
</reference>